<name>A0A9D9J5R1_9BACT</name>
<dbReference type="SUPFAM" id="SSF55174">
    <property type="entry name" value="Alpha-L RNA-binding motif"/>
    <property type="match status" value="1"/>
</dbReference>
<reference evidence="5" key="2">
    <citation type="journal article" date="2021" name="PeerJ">
        <title>Extensive microbial diversity within the chicken gut microbiome revealed by metagenomics and culture.</title>
        <authorList>
            <person name="Gilroy R."/>
            <person name="Ravi A."/>
            <person name="Getino M."/>
            <person name="Pursley I."/>
            <person name="Horton D.L."/>
            <person name="Alikhan N.F."/>
            <person name="Baker D."/>
            <person name="Gharbi K."/>
            <person name="Hall N."/>
            <person name="Watson M."/>
            <person name="Adriaenssens E.M."/>
            <person name="Foster-Nyarko E."/>
            <person name="Jarju S."/>
            <person name="Secka A."/>
            <person name="Antonio M."/>
            <person name="Oren A."/>
            <person name="Chaudhuri R.R."/>
            <person name="La Ragione R."/>
            <person name="Hildebrand F."/>
            <person name="Pallen M.J."/>
        </authorList>
    </citation>
    <scope>NUCLEOTIDE SEQUENCE</scope>
    <source>
        <strain evidence="5">B2-16538</strain>
    </source>
</reference>
<comment type="similarity">
    <text evidence="1">Belongs to the pseudouridine synthase RluA family.</text>
</comment>
<gene>
    <name evidence="5" type="ORF">IAB78_06880</name>
</gene>
<dbReference type="InterPro" id="IPR006145">
    <property type="entry name" value="PsdUridine_synth_RsuA/RluA"/>
</dbReference>
<dbReference type="GO" id="GO:0000455">
    <property type="term" value="P:enzyme-directed rRNA pseudouridine synthesis"/>
    <property type="evidence" value="ECO:0007669"/>
    <property type="project" value="TreeGrafter"/>
</dbReference>
<dbReference type="EMBL" id="JADILX010000099">
    <property type="protein sequence ID" value="MBO8486132.1"/>
    <property type="molecule type" value="Genomic_DNA"/>
</dbReference>
<dbReference type="PANTHER" id="PTHR21600:SF44">
    <property type="entry name" value="RIBOSOMAL LARGE SUBUNIT PSEUDOURIDINE SYNTHASE D"/>
    <property type="match status" value="1"/>
</dbReference>
<dbReference type="PANTHER" id="PTHR21600">
    <property type="entry name" value="MITOCHONDRIAL RNA PSEUDOURIDINE SYNTHASE"/>
    <property type="match status" value="1"/>
</dbReference>
<evidence type="ECO:0000313" key="6">
    <source>
        <dbReference type="Proteomes" id="UP000823750"/>
    </source>
</evidence>
<feature type="domain" description="Pseudouridine synthase RsuA/RluA-like" evidence="4">
    <location>
        <begin position="99"/>
        <end position="277"/>
    </location>
</feature>
<keyword evidence="3" id="KW-0694">RNA-binding</keyword>
<dbReference type="InterPro" id="IPR020103">
    <property type="entry name" value="PsdUridine_synth_cat_dom_sf"/>
</dbReference>
<dbReference type="GO" id="GO:0009982">
    <property type="term" value="F:pseudouridine synthase activity"/>
    <property type="evidence" value="ECO:0007669"/>
    <property type="project" value="InterPro"/>
</dbReference>
<dbReference type="InterPro" id="IPR050188">
    <property type="entry name" value="RluA_PseudoU_synthase"/>
</dbReference>
<proteinExistence type="inferred from homology"/>
<dbReference type="Pfam" id="PF00849">
    <property type="entry name" value="PseudoU_synth_2"/>
    <property type="match status" value="1"/>
</dbReference>
<dbReference type="AlphaFoldDB" id="A0A9D9J5R1"/>
<evidence type="ECO:0000256" key="1">
    <source>
        <dbReference type="ARBA" id="ARBA00010876"/>
    </source>
</evidence>
<organism evidence="5 6">
    <name type="scientific">Candidatus Cryptobacteroides excrementavium</name>
    <dbReference type="NCBI Taxonomy" id="2840759"/>
    <lineage>
        <taxon>Bacteria</taxon>
        <taxon>Pseudomonadati</taxon>
        <taxon>Bacteroidota</taxon>
        <taxon>Bacteroidia</taxon>
        <taxon>Bacteroidales</taxon>
        <taxon>Candidatus Cryptobacteroides</taxon>
    </lineage>
</organism>
<accession>A0A9D9J5R1</accession>
<comment type="caution">
    <text evidence="5">The sequence shown here is derived from an EMBL/GenBank/DDBJ whole genome shotgun (WGS) entry which is preliminary data.</text>
</comment>
<evidence type="ECO:0000313" key="5">
    <source>
        <dbReference type="EMBL" id="MBO8486132.1"/>
    </source>
</evidence>
<keyword evidence="2" id="KW-0413">Isomerase</keyword>
<evidence type="ECO:0000256" key="3">
    <source>
        <dbReference type="PROSITE-ProRule" id="PRU00182"/>
    </source>
</evidence>
<dbReference type="GO" id="GO:0003723">
    <property type="term" value="F:RNA binding"/>
    <property type="evidence" value="ECO:0007669"/>
    <property type="project" value="UniProtKB-KW"/>
</dbReference>
<dbReference type="Gene3D" id="3.30.2350.10">
    <property type="entry name" value="Pseudouridine synthase"/>
    <property type="match status" value="1"/>
</dbReference>
<dbReference type="CDD" id="cd00165">
    <property type="entry name" value="S4"/>
    <property type="match status" value="1"/>
</dbReference>
<evidence type="ECO:0000259" key="4">
    <source>
        <dbReference type="Pfam" id="PF00849"/>
    </source>
</evidence>
<dbReference type="InterPro" id="IPR006224">
    <property type="entry name" value="PsdUridine_synth_RluA-like_CS"/>
</dbReference>
<dbReference type="Proteomes" id="UP000823750">
    <property type="component" value="Unassembled WGS sequence"/>
</dbReference>
<dbReference type="PROSITE" id="PS50889">
    <property type="entry name" value="S4"/>
    <property type="match status" value="1"/>
</dbReference>
<dbReference type="CDD" id="cd02869">
    <property type="entry name" value="PseudoU_synth_RluA_like"/>
    <property type="match status" value="1"/>
</dbReference>
<dbReference type="GO" id="GO:0140098">
    <property type="term" value="F:catalytic activity, acting on RNA"/>
    <property type="evidence" value="ECO:0007669"/>
    <property type="project" value="UniProtKB-ARBA"/>
</dbReference>
<evidence type="ECO:0000256" key="2">
    <source>
        <dbReference type="ARBA" id="ARBA00023235"/>
    </source>
</evidence>
<reference evidence="5" key="1">
    <citation type="submission" date="2020-10" db="EMBL/GenBank/DDBJ databases">
        <authorList>
            <person name="Gilroy R."/>
        </authorList>
    </citation>
    <scope>NUCLEOTIDE SEQUENCE</scope>
    <source>
        <strain evidence="5">B2-16538</strain>
    </source>
</reference>
<dbReference type="SUPFAM" id="SSF55120">
    <property type="entry name" value="Pseudouridine synthase"/>
    <property type="match status" value="1"/>
</dbReference>
<dbReference type="PROSITE" id="PS01129">
    <property type="entry name" value="PSI_RLU"/>
    <property type="match status" value="1"/>
</dbReference>
<sequence>MAGYGHNNSFAAQEGRKYTVTHDSMLMDYLHEICSGESRTAVKAYLTKGQIVVNDRLVTAYDHPLKKGDRLLILRYGKKLKKHSGEIDTRVKIVYEDDHIIVAEKRHAVLTMSTGKEGEATAYSILTDYVKRSAGRKGGRKSQEPRIFIVHRLDRDTSGLVIFAKDQKTQEMFQEDWNSNILERKYVAILEGRLPEPEGVHTSWLKENPKSLKMSSSPVDNGGKKAVTRYRHLLPALQESSTEDTESSHDERIRQHYSLAEFELETGRKNQIRVHAAEMGCPVTGDKKYGARNNPLGRLALHARSIAFRHPWTGKVMRFDTGIPGTFKNLFSC</sequence>
<protein>
    <submittedName>
        <fullName evidence="5">RluA family pseudouridine synthase</fullName>
    </submittedName>
</protein>